<keyword evidence="2" id="KW-0732">Signal</keyword>
<reference evidence="3 4" key="1">
    <citation type="submission" date="2020-08" db="EMBL/GenBank/DDBJ databases">
        <title>Sequencing the genomes of 1000 actinobacteria strains.</title>
        <authorList>
            <person name="Klenk H.-P."/>
        </authorList>
    </citation>
    <scope>NUCLEOTIDE SEQUENCE [LARGE SCALE GENOMIC DNA]</scope>
    <source>
        <strain evidence="3 4">DSM 45362</strain>
    </source>
</reference>
<dbReference type="Proteomes" id="UP000587527">
    <property type="component" value="Unassembled WGS sequence"/>
</dbReference>
<dbReference type="AlphaFoldDB" id="A0A841BVD1"/>
<sequence>MKLRLGGLAVIAMAALALSACGGSDDPAGQPAAANGMQAYQDCLRKQGITLPSNQARPTNFPTARPTNFPTVRPSGTANPRGGGGFPGGFQGGFGMPSGVDAAKWEAAQKECASVRPSGGPGFNRGGQNGGPGGGLNAAYRNCLTEHGVAFTQGQQLSTADPKVVEAMKVCAPLRPSSTPSN</sequence>
<evidence type="ECO:0000256" key="1">
    <source>
        <dbReference type="SAM" id="MobiDB-lite"/>
    </source>
</evidence>
<feature type="region of interest" description="Disordered" evidence="1">
    <location>
        <begin position="111"/>
        <end position="133"/>
    </location>
</feature>
<keyword evidence="4" id="KW-1185">Reference proteome</keyword>
<feature type="chain" id="PRO_5039344325" evidence="2">
    <location>
        <begin position="23"/>
        <end position="182"/>
    </location>
</feature>
<evidence type="ECO:0000313" key="3">
    <source>
        <dbReference type="EMBL" id="MBB5870873.1"/>
    </source>
</evidence>
<dbReference type="RefSeq" id="WP_184838554.1">
    <property type="nucleotide sequence ID" value="NZ_JACHMN010000002.1"/>
</dbReference>
<gene>
    <name evidence="3" type="ORF">F4553_004252</name>
</gene>
<feature type="region of interest" description="Disordered" evidence="1">
    <location>
        <begin position="52"/>
        <end position="88"/>
    </location>
</feature>
<organism evidence="3 4">
    <name type="scientific">Allocatelliglobosispora scoriae</name>
    <dbReference type="NCBI Taxonomy" id="643052"/>
    <lineage>
        <taxon>Bacteria</taxon>
        <taxon>Bacillati</taxon>
        <taxon>Actinomycetota</taxon>
        <taxon>Actinomycetes</taxon>
        <taxon>Micromonosporales</taxon>
        <taxon>Micromonosporaceae</taxon>
        <taxon>Allocatelliglobosispora</taxon>
    </lineage>
</organism>
<evidence type="ECO:0000256" key="2">
    <source>
        <dbReference type="SAM" id="SignalP"/>
    </source>
</evidence>
<evidence type="ECO:0000313" key="4">
    <source>
        <dbReference type="Proteomes" id="UP000587527"/>
    </source>
</evidence>
<feature type="compositionally biased region" description="Gly residues" evidence="1">
    <location>
        <begin position="119"/>
        <end position="133"/>
    </location>
</feature>
<dbReference type="EMBL" id="JACHMN010000002">
    <property type="protein sequence ID" value="MBB5870873.1"/>
    <property type="molecule type" value="Genomic_DNA"/>
</dbReference>
<protein>
    <submittedName>
        <fullName evidence="3">Uncharacterized protein</fullName>
    </submittedName>
</protein>
<comment type="caution">
    <text evidence="3">The sequence shown here is derived from an EMBL/GenBank/DDBJ whole genome shotgun (WGS) entry which is preliminary data.</text>
</comment>
<dbReference type="PROSITE" id="PS51257">
    <property type="entry name" value="PROKAR_LIPOPROTEIN"/>
    <property type="match status" value="1"/>
</dbReference>
<name>A0A841BVD1_9ACTN</name>
<accession>A0A841BVD1</accession>
<feature type="compositionally biased region" description="Polar residues" evidence="1">
    <location>
        <begin position="52"/>
        <end position="78"/>
    </location>
</feature>
<feature type="signal peptide" evidence="2">
    <location>
        <begin position="1"/>
        <end position="22"/>
    </location>
</feature>
<proteinExistence type="predicted"/>